<evidence type="ECO:0000256" key="1">
    <source>
        <dbReference type="SAM" id="MobiDB-lite"/>
    </source>
</evidence>
<organism evidence="2">
    <name type="scientific">Phyllosticta capitalensis polymycovirus 2</name>
    <dbReference type="NCBI Taxonomy" id="3367396"/>
    <lineage>
        <taxon>Viruses</taxon>
        <taxon>Riboviria</taxon>
        <taxon>Riboviria incertae sedis</taxon>
        <taxon>Polymycoviridae</taxon>
        <taxon>Polymycovirus</taxon>
    </lineage>
</organism>
<dbReference type="EMBL" id="PP359419">
    <property type="protein sequence ID" value="XHV10070.1"/>
    <property type="molecule type" value="Genomic_RNA"/>
</dbReference>
<sequence length="379" mass="41569">MFAPRSQTTEYEWVQAATHDAGVGAWLQDCQDLEYTEEQYRPMSPSCGAGAFGDDNEQHGINACPEAALEGGSSRGDRQEFECAYQHPALHVIGGDLRTESLVDFGCLETTSHVDGGSAISAPPRRKKAHQRAYGVLFEPAEHDASPVVNERTRPQEMPVHTARATSNNGRAFTPVAQRHEAESMEIAEGRGPAAQTPHTASRARASPSAQSKPEPAAVPTARRDSVMSQGNTTHQSALPTLSPKPPVDSQSQHTPRAARRRAPRERLSGVDPLEPIAPSRCPEERVAVPVHMREQIHADRVRTHMLAVGGTSGQHPRSYPPERRSGESIPLLPDRYRHLPAAVVGLYMPRGVTETYKRDSKGRMIVVRAREPRVRDKQ</sequence>
<feature type="compositionally biased region" description="Polar residues" evidence="1">
    <location>
        <begin position="227"/>
        <end position="240"/>
    </location>
</feature>
<proteinExistence type="predicted"/>
<feature type="region of interest" description="Disordered" evidence="1">
    <location>
        <begin position="180"/>
        <end position="279"/>
    </location>
</feature>
<feature type="compositionally biased region" description="Low complexity" evidence="1">
    <location>
        <begin position="201"/>
        <end position="212"/>
    </location>
</feature>
<reference evidence="2" key="1">
    <citation type="submission" date="2024-02" db="EMBL/GenBank/DDBJ databases">
        <title>Novel Polymycoviruses Are Encapsidated in Filamentous Virions.</title>
        <authorList>
            <person name="Han Z."/>
            <person name="Jiang J."/>
            <person name="Xu W."/>
        </authorList>
    </citation>
    <scope>NUCLEOTIDE SEQUENCE</scope>
    <source>
        <strain evidence="2">PhcPmV2-dsRNA4</strain>
    </source>
</reference>
<protein>
    <submittedName>
        <fullName evidence="2">Uncharacterized protein</fullName>
    </submittedName>
</protein>
<evidence type="ECO:0000313" key="2">
    <source>
        <dbReference type="EMBL" id="XHV10070.1"/>
    </source>
</evidence>
<name>A0AB74ULE8_9VIRU</name>
<accession>A0AB74ULE8</accession>